<dbReference type="HOGENOM" id="CLU_1534959_0_0_1"/>
<evidence type="ECO:0000313" key="2">
    <source>
        <dbReference type="EnsemblPlants" id="ONIVA08G04350.1"/>
    </source>
</evidence>
<dbReference type="EnsemblPlants" id="ONIVA08G04350.1">
    <property type="protein sequence ID" value="ONIVA08G04350.1"/>
    <property type="gene ID" value="ONIVA08G04350"/>
</dbReference>
<organism evidence="2">
    <name type="scientific">Oryza nivara</name>
    <name type="common">Indian wild rice</name>
    <name type="synonym">Oryza sativa f. spontanea</name>
    <dbReference type="NCBI Taxonomy" id="4536"/>
    <lineage>
        <taxon>Eukaryota</taxon>
        <taxon>Viridiplantae</taxon>
        <taxon>Streptophyta</taxon>
        <taxon>Embryophyta</taxon>
        <taxon>Tracheophyta</taxon>
        <taxon>Spermatophyta</taxon>
        <taxon>Magnoliopsida</taxon>
        <taxon>Liliopsida</taxon>
        <taxon>Poales</taxon>
        <taxon>Poaceae</taxon>
        <taxon>BOP clade</taxon>
        <taxon>Oryzoideae</taxon>
        <taxon>Oryzeae</taxon>
        <taxon>Oryzinae</taxon>
        <taxon>Oryza</taxon>
    </lineage>
</organism>
<keyword evidence="1" id="KW-0812">Transmembrane</keyword>
<accession>A0A0E0I7Q7</accession>
<feature type="transmembrane region" description="Helical" evidence="1">
    <location>
        <begin position="134"/>
        <end position="154"/>
    </location>
</feature>
<name>A0A0E0I7Q7_ORYNI</name>
<proteinExistence type="predicted"/>
<dbReference type="Gramene" id="ONIVA08G04350.1">
    <property type="protein sequence ID" value="ONIVA08G04350.1"/>
    <property type="gene ID" value="ONIVA08G04350"/>
</dbReference>
<keyword evidence="1" id="KW-1133">Transmembrane helix</keyword>
<evidence type="ECO:0000313" key="3">
    <source>
        <dbReference type="Proteomes" id="UP000006591"/>
    </source>
</evidence>
<sequence>MRVVMGGDPMSLVRAQSLSPFFSLPLFDPDLRDARKEAAATARVPSNSELEHVLSAATSSSSVLPRRLPNLTGLMQWQEGPATVAAGRPQLVPSRIAYRNLWWKDAAAAAPGNITSLPSTLVVAYYIARMDKTTKLLIFVAAANILLSMMATIIQCRKRKREVEEIEIPNVLYIY</sequence>
<dbReference type="AlphaFoldDB" id="A0A0E0I7Q7"/>
<reference evidence="2" key="1">
    <citation type="submission" date="2015-04" db="UniProtKB">
        <authorList>
            <consortium name="EnsemblPlants"/>
        </authorList>
    </citation>
    <scope>IDENTIFICATION</scope>
    <source>
        <strain evidence="2">SL10</strain>
    </source>
</reference>
<reference evidence="2" key="2">
    <citation type="submission" date="2018-04" db="EMBL/GenBank/DDBJ databases">
        <title>OnivRS2 (Oryza nivara Reference Sequence Version 2).</title>
        <authorList>
            <person name="Zhang J."/>
            <person name="Kudrna D."/>
            <person name="Lee S."/>
            <person name="Talag J."/>
            <person name="Rajasekar S."/>
            <person name="Welchert J."/>
            <person name="Hsing Y.-I."/>
            <person name="Wing R.A."/>
        </authorList>
    </citation>
    <scope>NUCLEOTIDE SEQUENCE [LARGE SCALE GENOMIC DNA]</scope>
    <source>
        <strain evidence="2">SL10</strain>
    </source>
</reference>
<keyword evidence="3" id="KW-1185">Reference proteome</keyword>
<keyword evidence="1" id="KW-0472">Membrane</keyword>
<evidence type="ECO:0000256" key="1">
    <source>
        <dbReference type="SAM" id="Phobius"/>
    </source>
</evidence>
<dbReference type="Proteomes" id="UP000006591">
    <property type="component" value="Chromosome 8"/>
</dbReference>
<protein>
    <submittedName>
        <fullName evidence="2">Uncharacterized protein</fullName>
    </submittedName>
</protein>